<sequence>MNKPILVISTQYPGYGGASTNSYAIIKYLRQNGYNCIGIFIEDSINVNVDPDGIGNIFRFSLYPFKYNVRQKIIEYKRILDTVMKGPPSIIFCKNYIAPICSKIMYPYVKNIYLVSGLCNAIDVCTNIPANQMVKSKIKLPESKEEITAIKNSDIIVINSPLTYDIFYNTYGNYKDKIYPHIIDTTKYANILVNNTEKFFNKKFDIIVASSILTRKEKNNFFLIEVLKNPIFDKYSKLIVGNDNSSFVDIPNSTVYDLLPHSTLMELMRYTKILLYPSLYDSNPNTIREAVHNKCLVLMSNNIGYHELFPDISVCNSYTIEEWTNKCVYLLDNYDEIIKRYHINFNNNNDIIDLINKLVQ</sequence>
<protein>
    <submittedName>
        <fullName evidence="1">Putative glycosyltransferase</fullName>
    </submittedName>
</protein>
<proteinExistence type="predicted"/>
<reference evidence="1" key="1">
    <citation type="submission" date="2017-06" db="EMBL/GenBank/DDBJ databases">
        <authorList>
            <person name="Assis F.L."/>
            <person name="Abrahao J.S."/>
            <person name="Silva L."/>
            <person name="Khalil J.B."/>
            <person name="Rodrigues R."/>
            <person name="Silva L.S."/>
            <person name="Boratto P."/>
            <person name="Andrade M."/>
            <person name="Kroon E.G."/>
            <person name="Ribeiro B."/>
            <person name="Bergier I."/>
            <person name="Seligmann H."/>
            <person name="Ghigo E."/>
            <person name="Colson P."/>
            <person name="Levasseur A."/>
            <person name="Raoult D."/>
            <person name="Scola B.L."/>
        </authorList>
    </citation>
    <scope>NUCLEOTIDE SEQUENCE</scope>
    <source>
        <strain evidence="1">Deep ocean</strain>
    </source>
</reference>
<reference evidence="1" key="2">
    <citation type="journal article" date="2018" name="Nat. Commun.">
        <title>Tailed giant Tupanvirus possesses the most complete translational apparatus of the known virosphere.</title>
        <authorList>
            <person name="Abrahao J."/>
            <person name="Silva L."/>
            <person name="Silva L.S."/>
            <person name="Khalil J.Y.B."/>
            <person name="Rodrigues R."/>
            <person name="Arantes T."/>
            <person name="Assis F."/>
            <person name="Boratto P."/>
            <person name="Andrade M."/>
            <person name="Kroon E.G."/>
            <person name="Ribeiro B."/>
            <person name="Bergier I."/>
            <person name="Seligmann H."/>
            <person name="Ghigo E."/>
            <person name="Colson P."/>
            <person name="Levasseur A."/>
            <person name="Kroemer G."/>
            <person name="Raoult D."/>
            <person name="La Scola B."/>
        </authorList>
    </citation>
    <scope>NUCLEOTIDE SEQUENCE [LARGE SCALE GENOMIC DNA]</scope>
    <source>
        <strain evidence="1">Deep ocean</strain>
    </source>
</reference>
<dbReference type="GO" id="GO:0016740">
    <property type="term" value="F:transferase activity"/>
    <property type="evidence" value="ECO:0007669"/>
    <property type="project" value="UniProtKB-KW"/>
</dbReference>
<dbReference type="EMBL" id="MF405918">
    <property type="protein sequence ID" value="QKU33924.1"/>
    <property type="molecule type" value="Genomic_DNA"/>
</dbReference>
<dbReference type="RefSeq" id="YP_010780535.1">
    <property type="nucleotide sequence ID" value="NC_075038.1"/>
</dbReference>
<dbReference type="SUPFAM" id="SSF53756">
    <property type="entry name" value="UDP-Glycosyltransferase/glycogen phosphorylase"/>
    <property type="match status" value="1"/>
</dbReference>
<dbReference type="KEGG" id="vg:80517226"/>
<organism evidence="1">
    <name type="scientific">Tupanvirus deep ocean</name>
    <dbReference type="NCBI Taxonomy" id="2126984"/>
    <lineage>
        <taxon>Viruses</taxon>
        <taxon>Varidnaviria</taxon>
        <taxon>Bamfordvirae</taxon>
        <taxon>Nucleocytoviricota</taxon>
        <taxon>Megaviricetes</taxon>
        <taxon>Imitervirales</taxon>
        <taxon>Mimiviridae</taxon>
        <taxon>Megamimivirinae</taxon>
        <taxon>Tupanvirus</taxon>
        <taxon>Tupanvirus altamarinense</taxon>
    </lineage>
</organism>
<dbReference type="Gene3D" id="3.40.50.2000">
    <property type="entry name" value="Glycogen Phosphorylase B"/>
    <property type="match status" value="1"/>
</dbReference>
<evidence type="ECO:0000313" key="1">
    <source>
        <dbReference type="EMBL" id="QKU33924.1"/>
    </source>
</evidence>
<dbReference type="GeneID" id="80517226"/>
<keyword evidence="1" id="KW-0808">Transferase</keyword>
<accession>A0A6N1NEP7</accession>
<name>A0A6N1NEP7_9VIRU</name>